<keyword evidence="1" id="KW-0472">Membrane</keyword>
<evidence type="ECO:0000313" key="2">
    <source>
        <dbReference type="EMBL" id="KAK2646052.1"/>
    </source>
</evidence>
<keyword evidence="3" id="KW-1185">Reference proteome</keyword>
<comment type="caution">
    <text evidence="2">The sequence shown here is derived from an EMBL/GenBank/DDBJ whole genome shotgun (WGS) entry which is preliminary data.</text>
</comment>
<feature type="transmembrane region" description="Helical" evidence="1">
    <location>
        <begin position="142"/>
        <end position="164"/>
    </location>
</feature>
<keyword evidence="1" id="KW-0812">Transmembrane</keyword>
<dbReference type="Proteomes" id="UP001280121">
    <property type="component" value="Unassembled WGS sequence"/>
</dbReference>
<feature type="transmembrane region" description="Helical" evidence="1">
    <location>
        <begin position="96"/>
        <end position="122"/>
    </location>
</feature>
<organism evidence="2 3">
    <name type="scientific">Dipteronia dyeriana</name>
    <dbReference type="NCBI Taxonomy" id="168575"/>
    <lineage>
        <taxon>Eukaryota</taxon>
        <taxon>Viridiplantae</taxon>
        <taxon>Streptophyta</taxon>
        <taxon>Embryophyta</taxon>
        <taxon>Tracheophyta</taxon>
        <taxon>Spermatophyta</taxon>
        <taxon>Magnoliopsida</taxon>
        <taxon>eudicotyledons</taxon>
        <taxon>Gunneridae</taxon>
        <taxon>Pentapetalae</taxon>
        <taxon>rosids</taxon>
        <taxon>malvids</taxon>
        <taxon>Sapindales</taxon>
        <taxon>Sapindaceae</taxon>
        <taxon>Hippocastanoideae</taxon>
        <taxon>Acereae</taxon>
        <taxon>Dipteronia</taxon>
    </lineage>
</organism>
<reference evidence="2" key="1">
    <citation type="journal article" date="2023" name="Plant J.">
        <title>Genome sequences and population genomics provide insights into the demographic history, inbreeding, and mutation load of two 'living fossil' tree species of Dipteronia.</title>
        <authorList>
            <person name="Feng Y."/>
            <person name="Comes H.P."/>
            <person name="Chen J."/>
            <person name="Zhu S."/>
            <person name="Lu R."/>
            <person name="Zhang X."/>
            <person name="Li P."/>
            <person name="Qiu J."/>
            <person name="Olsen K.M."/>
            <person name="Qiu Y."/>
        </authorList>
    </citation>
    <scope>NUCLEOTIDE SEQUENCE</scope>
    <source>
        <strain evidence="2">KIB01</strain>
    </source>
</reference>
<name>A0AAD9WXJ0_9ROSI</name>
<accession>A0AAD9WXJ0</accession>
<protein>
    <submittedName>
        <fullName evidence="2">Uncharacterized protein</fullName>
    </submittedName>
</protein>
<keyword evidence="1" id="KW-1133">Transmembrane helix</keyword>
<dbReference type="AlphaFoldDB" id="A0AAD9WXJ0"/>
<proteinExistence type="predicted"/>
<sequence length="181" mass="20001">MTALENELTNVKTSIESSDTRFTNIETMLQQVLKSVDDLGGNGIGQFGVIRCIPTCDSDNDSLSFGHYGSYTIAHICLEPLPTLSFRKFSTPPLRLGLSSLTPGSIVYLLNLPTNITIASMTMTDLYLIRGTLKPPWGVCDVYTGLACSTASWVIQMWLVFVMISTHRGRVPFKRGRMMVN</sequence>
<evidence type="ECO:0000256" key="1">
    <source>
        <dbReference type="SAM" id="Phobius"/>
    </source>
</evidence>
<dbReference type="EMBL" id="JANJYI010000006">
    <property type="protein sequence ID" value="KAK2646052.1"/>
    <property type="molecule type" value="Genomic_DNA"/>
</dbReference>
<gene>
    <name evidence="2" type="ORF">Ddye_021247</name>
</gene>
<evidence type="ECO:0000313" key="3">
    <source>
        <dbReference type="Proteomes" id="UP001280121"/>
    </source>
</evidence>